<accession>A0ACC1N0Z1</accession>
<organism evidence="1 2">
    <name type="scientific">Trametes sanguinea</name>
    <dbReference type="NCBI Taxonomy" id="158606"/>
    <lineage>
        <taxon>Eukaryota</taxon>
        <taxon>Fungi</taxon>
        <taxon>Dikarya</taxon>
        <taxon>Basidiomycota</taxon>
        <taxon>Agaricomycotina</taxon>
        <taxon>Agaricomycetes</taxon>
        <taxon>Polyporales</taxon>
        <taxon>Polyporaceae</taxon>
        <taxon>Trametes</taxon>
    </lineage>
</organism>
<gene>
    <name evidence="1" type="ORF">NUW54_g12166</name>
</gene>
<proteinExistence type="predicted"/>
<sequence>MTAFFQSRKEQVLDGPPDAAECENLKCGDIFCHVVEAFNPPKCQLWLRELQDDGCKHWRSVKIGHPHPELRGKYLWLTREKKEPSWVTDGYLKRAQKQGQQTATPKKGGKADIGE</sequence>
<evidence type="ECO:0000313" key="1">
    <source>
        <dbReference type="EMBL" id="KAJ2972922.1"/>
    </source>
</evidence>
<comment type="caution">
    <text evidence="1">The sequence shown here is derived from an EMBL/GenBank/DDBJ whole genome shotgun (WGS) entry which is preliminary data.</text>
</comment>
<reference evidence="1" key="1">
    <citation type="submission" date="2022-08" db="EMBL/GenBank/DDBJ databases">
        <title>Genome Sequence of Pycnoporus sanguineus.</title>
        <authorList>
            <person name="Buettner E."/>
        </authorList>
    </citation>
    <scope>NUCLEOTIDE SEQUENCE</scope>
    <source>
        <strain evidence="1">CG-C14</strain>
    </source>
</reference>
<protein>
    <submittedName>
        <fullName evidence="1">Uncharacterized protein</fullName>
    </submittedName>
</protein>
<dbReference type="EMBL" id="JANSHE010005062">
    <property type="protein sequence ID" value="KAJ2972922.1"/>
    <property type="molecule type" value="Genomic_DNA"/>
</dbReference>
<keyword evidence="2" id="KW-1185">Reference proteome</keyword>
<evidence type="ECO:0000313" key="2">
    <source>
        <dbReference type="Proteomes" id="UP001144978"/>
    </source>
</evidence>
<name>A0ACC1N0Z1_9APHY</name>
<dbReference type="Proteomes" id="UP001144978">
    <property type="component" value="Unassembled WGS sequence"/>
</dbReference>